<dbReference type="InterPro" id="IPR002656">
    <property type="entry name" value="Acyl_transf_3_dom"/>
</dbReference>
<proteinExistence type="predicted"/>
<feature type="transmembrane region" description="Helical" evidence="1">
    <location>
        <begin position="249"/>
        <end position="265"/>
    </location>
</feature>
<dbReference type="EMBL" id="JAGINX010000001">
    <property type="protein sequence ID" value="MBP2317897.1"/>
    <property type="molecule type" value="Genomic_DNA"/>
</dbReference>
<keyword evidence="5" id="KW-1185">Reference proteome</keyword>
<feature type="transmembrane region" description="Helical" evidence="1">
    <location>
        <begin position="312"/>
        <end position="333"/>
    </location>
</feature>
<feature type="transmembrane region" description="Helical" evidence="1">
    <location>
        <begin position="51"/>
        <end position="72"/>
    </location>
</feature>
<feature type="transmembrane region" description="Helical" evidence="1">
    <location>
        <begin position="381"/>
        <end position="399"/>
    </location>
</feature>
<evidence type="ECO:0000313" key="4">
    <source>
        <dbReference type="EMBL" id="MBP2317897.1"/>
    </source>
</evidence>
<dbReference type="PANTHER" id="PTHR23028:SF53">
    <property type="entry name" value="ACYL_TRANSF_3 DOMAIN-CONTAINING PROTEIN"/>
    <property type="match status" value="1"/>
</dbReference>
<dbReference type="Pfam" id="PF19040">
    <property type="entry name" value="SGNH"/>
    <property type="match status" value="1"/>
</dbReference>
<feature type="transmembrane region" description="Helical" evidence="1">
    <location>
        <begin position="223"/>
        <end position="242"/>
    </location>
</feature>
<feature type="transmembrane region" description="Helical" evidence="1">
    <location>
        <begin position="28"/>
        <end position="45"/>
    </location>
</feature>
<keyword evidence="1" id="KW-1133">Transmembrane helix</keyword>
<organism evidence="4 5">
    <name type="scientific">Nesterenkonia lacusekhoensis</name>
    <dbReference type="NCBI Taxonomy" id="150832"/>
    <lineage>
        <taxon>Bacteria</taxon>
        <taxon>Bacillati</taxon>
        <taxon>Actinomycetota</taxon>
        <taxon>Actinomycetes</taxon>
        <taxon>Micrococcales</taxon>
        <taxon>Micrococcaceae</taxon>
        <taxon>Nesterenkonia</taxon>
    </lineage>
</organism>
<feature type="transmembrane region" description="Helical" evidence="1">
    <location>
        <begin position="191"/>
        <end position="211"/>
    </location>
</feature>
<dbReference type="RefSeq" id="WP_210048190.1">
    <property type="nucleotide sequence ID" value="NZ_JAGINX010000001.1"/>
</dbReference>
<sequence length="691" mass="75242">MPNTTAAPAVQGKLTRDLPERRFRPELHGVRGMAILGVVLFHLFGNGRVSGGIDIFLAISGFLFCAMVLREVAESGGRFRPGRYLARLARRLVLPAALVIAVTAAAGWLLLPATQHEQLFREARSSLLYFENWELISSQLAYEAAGADTSPFQHFWSLSVQGQFYLVWPLLVLLAVWIAKALGASAVRTTVVLMTVLLGLSLAYAIHMQGIDQERTYFMTETRLWEFAFGALLALVGVRIVLPRALRFVAGWLGIALIVSTGFVLDGAQQFPGPLALWPLMGLALVLISAGSGQTEDESAFSASRVLSTRPFAWVGDLAYGLYLWHWPLLIFYLEVRDYPAIGARGAAAVFLVSLGLAWMTHRWVEQPVARFSPGAVKTPLLWGVSTLGAGAAAFSLVLSSTHTPLPEGYSMTDMDPDDYPGAAVTTADGPETPEGVDYHPQPEAVAQDQPMYVGWGCMQDFSNDPGTGDVLVCEDPEAPEDPEATLMLAGGSHAGMWQHAFALLAKENNWELLIADKSGCRFGVVSEPETDTCHEWRAGFPEVVEERQPDVVITPGTLSQPAGSDERIAPDAEERWNEILDAGSELLLLRGTSRPEERVGDCLAEGGSPAECGPDYGVYAETNPLEEMDLPEGIHTVDMLDHICPEGSCPAVIGNVVVYRDASHLTNSYVETLAPILDEKLREEMPHLYR</sequence>
<comment type="caution">
    <text evidence="4">The sequence shown here is derived from an EMBL/GenBank/DDBJ whole genome shotgun (WGS) entry which is preliminary data.</text>
</comment>
<accession>A0ABS4T0C4</accession>
<feature type="transmembrane region" description="Helical" evidence="1">
    <location>
        <begin position="162"/>
        <end position="179"/>
    </location>
</feature>
<keyword evidence="1" id="KW-0812">Transmembrane</keyword>
<dbReference type="InterPro" id="IPR050879">
    <property type="entry name" value="Acyltransferase_3"/>
</dbReference>
<feature type="transmembrane region" description="Helical" evidence="1">
    <location>
        <begin position="92"/>
        <end position="111"/>
    </location>
</feature>
<dbReference type="InterPro" id="IPR043968">
    <property type="entry name" value="SGNH"/>
</dbReference>
<dbReference type="Proteomes" id="UP001519331">
    <property type="component" value="Unassembled WGS sequence"/>
</dbReference>
<dbReference type="Pfam" id="PF01757">
    <property type="entry name" value="Acyl_transf_3"/>
    <property type="match status" value="1"/>
</dbReference>
<name>A0ABS4T0C4_9MICC</name>
<feature type="transmembrane region" description="Helical" evidence="1">
    <location>
        <begin position="271"/>
        <end position="291"/>
    </location>
</feature>
<evidence type="ECO:0000256" key="1">
    <source>
        <dbReference type="SAM" id="Phobius"/>
    </source>
</evidence>
<evidence type="ECO:0000259" key="3">
    <source>
        <dbReference type="Pfam" id="PF19040"/>
    </source>
</evidence>
<keyword evidence="1" id="KW-0472">Membrane</keyword>
<dbReference type="PANTHER" id="PTHR23028">
    <property type="entry name" value="ACETYLTRANSFERASE"/>
    <property type="match status" value="1"/>
</dbReference>
<feature type="domain" description="Acyltransferase 3" evidence="2">
    <location>
        <begin position="26"/>
        <end position="360"/>
    </location>
</feature>
<gene>
    <name evidence="4" type="ORF">JOF45_000916</name>
</gene>
<feature type="domain" description="SGNH" evidence="3">
    <location>
        <begin position="480"/>
        <end position="679"/>
    </location>
</feature>
<evidence type="ECO:0000313" key="5">
    <source>
        <dbReference type="Proteomes" id="UP001519331"/>
    </source>
</evidence>
<reference evidence="4 5" key="1">
    <citation type="submission" date="2021-03" db="EMBL/GenBank/DDBJ databases">
        <title>Sequencing the genomes of 1000 actinobacteria strains.</title>
        <authorList>
            <person name="Klenk H.-P."/>
        </authorList>
    </citation>
    <scope>NUCLEOTIDE SEQUENCE [LARGE SCALE GENOMIC DNA]</scope>
    <source>
        <strain evidence="4 5">DSM 12544</strain>
    </source>
</reference>
<feature type="transmembrane region" description="Helical" evidence="1">
    <location>
        <begin position="339"/>
        <end position="360"/>
    </location>
</feature>
<protein>
    <submittedName>
        <fullName evidence="4">Peptidoglycan/LPS O-acetylase OafA/YrhL</fullName>
    </submittedName>
</protein>
<evidence type="ECO:0000259" key="2">
    <source>
        <dbReference type="Pfam" id="PF01757"/>
    </source>
</evidence>